<dbReference type="Gene3D" id="2.130.10.10">
    <property type="entry name" value="YVTN repeat-like/Quinoprotein amine dehydrogenase"/>
    <property type="match status" value="1"/>
</dbReference>
<accession>A0A812CBJ6</accession>
<dbReference type="Pfam" id="PF16756">
    <property type="entry name" value="PALB2_WD40"/>
    <property type="match status" value="1"/>
</dbReference>
<evidence type="ECO:0000256" key="1">
    <source>
        <dbReference type="SAM" id="Coils"/>
    </source>
</evidence>
<dbReference type="GO" id="GO:0000724">
    <property type="term" value="P:double-strand break repair via homologous recombination"/>
    <property type="evidence" value="ECO:0007669"/>
    <property type="project" value="InterPro"/>
</dbReference>
<dbReference type="InterPro" id="IPR031920">
    <property type="entry name" value="PALB2_WD40"/>
</dbReference>
<feature type="domain" description="Partner and localiser of BRCA2 WD40" evidence="2">
    <location>
        <begin position="371"/>
        <end position="563"/>
    </location>
</feature>
<evidence type="ECO:0000313" key="4">
    <source>
        <dbReference type="Proteomes" id="UP000597762"/>
    </source>
</evidence>
<keyword evidence="1" id="KW-0175">Coiled coil</keyword>
<sequence length="646" mass="73230">MDKKELLQQLMHMKKEYAKKCKRLQLAMRAKNAREHVRKKIEEHNELTTDEGSLQDEYCNESANSTISNLIIYPFPSAVHYLSPSVPYLFIPTSSLSITDSSLFIHPHQFIIYHCQFLIYSSPSLHYLSLSFPSSVRYLSPSVPYISIAVSSFSIHHHQFIISQFIIYPFPTFIVYLLPSVHYPIHCHPFIILYIAIRSLSYLLPSVHYPIHCHPFIILSIAIRSLSYPLPSVHCPIHCHPFIVLSVAIRSLSYPLPFVHRPIRCHSFIVLSVAIRSLSCPLPSVHYPSIAIRSLSLCYHLFVILSIAIRSLSYPLPSVHCPSVAIRSLSIRCHPFIVHPLPSVHCPSIAIRSLCIHCHPFIMYPMQDLLVCVTQCSIYFWKLTKVAQWEIVHRQQITELEQCCHASLHPLQKGIGVATVLVSTEGQSQLVLHIFQIQEDMGKNHSLPVILPQIHKLIFSSLSSCSMAVARTSSDKTIDICKYSFSENLTSVESILTLDFLSEKLLSLSAVQGLPAALLGFTTTNIIFIWNHIANVLLTKISLCDIMVKSCRLPSAFTEQGHIVFPLIFDDGPEQGCLLAVNPNTDVVIKLLSYQRHLLPESKSDSKMALILNENLLSEIKQFARFLQKWRELECAVQGTGTRIYQ</sequence>
<dbReference type="PANTHER" id="PTHR14662:SF2">
    <property type="entry name" value="PARTNER AND LOCALIZER OF BRCA2"/>
    <property type="match status" value="1"/>
</dbReference>
<organism evidence="3 4">
    <name type="scientific">Acanthosepion pharaonis</name>
    <name type="common">Pharaoh cuttlefish</name>
    <name type="synonym">Sepia pharaonis</name>
    <dbReference type="NCBI Taxonomy" id="158019"/>
    <lineage>
        <taxon>Eukaryota</taxon>
        <taxon>Metazoa</taxon>
        <taxon>Spiralia</taxon>
        <taxon>Lophotrochozoa</taxon>
        <taxon>Mollusca</taxon>
        <taxon>Cephalopoda</taxon>
        <taxon>Coleoidea</taxon>
        <taxon>Decapodiformes</taxon>
        <taxon>Sepiida</taxon>
        <taxon>Sepiina</taxon>
        <taxon>Sepiidae</taxon>
        <taxon>Acanthosepion</taxon>
    </lineage>
</organism>
<reference evidence="3" key="1">
    <citation type="submission" date="2021-01" db="EMBL/GenBank/DDBJ databases">
        <authorList>
            <person name="Li R."/>
            <person name="Bekaert M."/>
        </authorList>
    </citation>
    <scope>NUCLEOTIDE SEQUENCE</scope>
    <source>
        <strain evidence="3">Farmed</strain>
    </source>
</reference>
<dbReference type="Proteomes" id="UP000597762">
    <property type="component" value="Unassembled WGS sequence"/>
</dbReference>
<protein>
    <recommendedName>
        <fullName evidence="2">Partner and localiser of BRCA2 WD40 domain-containing protein</fullName>
    </recommendedName>
</protein>
<evidence type="ECO:0000313" key="3">
    <source>
        <dbReference type="EMBL" id="CAE1256840.1"/>
    </source>
</evidence>
<dbReference type="InterPro" id="IPR042417">
    <property type="entry name" value="PALB2"/>
</dbReference>
<feature type="coiled-coil region" evidence="1">
    <location>
        <begin position="7"/>
        <end position="47"/>
    </location>
</feature>
<proteinExistence type="predicted"/>
<dbReference type="PANTHER" id="PTHR14662">
    <property type="entry name" value="PARTNER AND LOCALIZER OF BRCA2"/>
    <property type="match status" value="1"/>
</dbReference>
<dbReference type="InterPro" id="IPR015943">
    <property type="entry name" value="WD40/YVTN_repeat-like_dom_sf"/>
</dbReference>
<evidence type="ECO:0000259" key="2">
    <source>
        <dbReference type="Pfam" id="PF16756"/>
    </source>
</evidence>
<name>A0A812CBJ6_ACAPH</name>
<comment type="caution">
    <text evidence="3">The sequence shown here is derived from an EMBL/GenBank/DDBJ whole genome shotgun (WGS) entry which is preliminary data.</text>
</comment>
<gene>
    <name evidence="3" type="ORF">SPHA_30447</name>
</gene>
<dbReference type="GO" id="GO:0005654">
    <property type="term" value="C:nucleoplasm"/>
    <property type="evidence" value="ECO:0007669"/>
    <property type="project" value="TreeGrafter"/>
</dbReference>
<dbReference type="GO" id="GO:0003677">
    <property type="term" value="F:DNA binding"/>
    <property type="evidence" value="ECO:0007669"/>
    <property type="project" value="InterPro"/>
</dbReference>
<dbReference type="AlphaFoldDB" id="A0A812CBJ6"/>
<keyword evidence="4" id="KW-1185">Reference proteome</keyword>
<dbReference type="EMBL" id="CAHIKZ030001224">
    <property type="protein sequence ID" value="CAE1256840.1"/>
    <property type="molecule type" value="Genomic_DNA"/>
</dbReference>